<name>A0AAW1NUM9_9CHLO</name>
<gene>
    <name evidence="1" type="ORF">WJX73_010250</name>
</gene>
<dbReference type="EMBL" id="JALJOQ010000163">
    <property type="protein sequence ID" value="KAK9792499.1"/>
    <property type="molecule type" value="Genomic_DNA"/>
</dbReference>
<proteinExistence type="predicted"/>
<evidence type="ECO:0000313" key="2">
    <source>
        <dbReference type="Proteomes" id="UP001465755"/>
    </source>
</evidence>
<protein>
    <submittedName>
        <fullName evidence="1">Uncharacterized protein</fullName>
    </submittedName>
</protein>
<sequence>MSHQQGVSLLADGWVSVGRGGRPQTILSTGASGGGLSQAGAPIQRLSHSEKGGEPNEEHLTRLKAQIGHIKAQVLGESLSKVRQSLSAAVHALQQQQEQEGTAVQGRLTSFFWKALAGR</sequence>
<comment type="caution">
    <text evidence="1">The sequence shown here is derived from an EMBL/GenBank/DDBJ whole genome shotgun (WGS) entry which is preliminary data.</text>
</comment>
<dbReference type="AlphaFoldDB" id="A0AAW1NUM9"/>
<dbReference type="Proteomes" id="UP001465755">
    <property type="component" value="Unassembled WGS sequence"/>
</dbReference>
<accession>A0AAW1NUM9</accession>
<keyword evidence="2" id="KW-1185">Reference proteome</keyword>
<evidence type="ECO:0000313" key="1">
    <source>
        <dbReference type="EMBL" id="KAK9792499.1"/>
    </source>
</evidence>
<organism evidence="1 2">
    <name type="scientific">Symbiochloris irregularis</name>
    <dbReference type="NCBI Taxonomy" id="706552"/>
    <lineage>
        <taxon>Eukaryota</taxon>
        <taxon>Viridiplantae</taxon>
        <taxon>Chlorophyta</taxon>
        <taxon>core chlorophytes</taxon>
        <taxon>Trebouxiophyceae</taxon>
        <taxon>Trebouxiales</taxon>
        <taxon>Trebouxiaceae</taxon>
        <taxon>Symbiochloris</taxon>
    </lineage>
</organism>
<reference evidence="1 2" key="1">
    <citation type="journal article" date="2024" name="Nat. Commun.">
        <title>Phylogenomics reveals the evolutionary origins of lichenization in chlorophyte algae.</title>
        <authorList>
            <person name="Puginier C."/>
            <person name="Libourel C."/>
            <person name="Otte J."/>
            <person name="Skaloud P."/>
            <person name="Haon M."/>
            <person name="Grisel S."/>
            <person name="Petersen M."/>
            <person name="Berrin J.G."/>
            <person name="Delaux P.M."/>
            <person name="Dal Grande F."/>
            <person name="Keller J."/>
        </authorList>
    </citation>
    <scope>NUCLEOTIDE SEQUENCE [LARGE SCALE GENOMIC DNA]</scope>
    <source>
        <strain evidence="1 2">SAG 2036</strain>
    </source>
</reference>